<protein>
    <submittedName>
        <fullName evidence="2">Uncharacterized protein</fullName>
    </submittedName>
</protein>
<feature type="region of interest" description="Disordered" evidence="1">
    <location>
        <begin position="1"/>
        <end position="24"/>
    </location>
</feature>
<feature type="compositionally biased region" description="Low complexity" evidence="1">
    <location>
        <begin position="1"/>
        <end position="18"/>
    </location>
</feature>
<accession>A0A433QI33</accession>
<feature type="compositionally biased region" description="Acidic residues" evidence="1">
    <location>
        <begin position="215"/>
        <end position="279"/>
    </location>
</feature>
<evidence type="ECO:0000313" key="2">
    <source>
        <dbReference type="EMBL" id="RUS29467.1"/>
    </source>
</evidence>
<gene>
    <name evidence="2" type="ORF">BC938DRAFT_480629</name>
</gene>
<evidence type="ECO:0000256" key="1">
    <source>
        <dbReference type="SAM" id="MobiDB-lite"/>
    </source>
</evidence>
<sequence>MDQYSSTGSSAKGSSFGGRPPSVQDSEKQLQLGIKYIMEAFENKNAGLVIEVARWKQIASDGNRKVSDLLVVYYWNDTGTKGSLTTIARNQSHRFQLRMKQITSLEAQINALTHHVERLGRALSAETEEKESMTASHNALLEKYTSLKKEAVKLEHFRKSIVSMIEYSSTSRVRNILDQSFNLNSDLDFQEALARAGEEFGGSLRVITEKKGEPSEDGEDERAVDDEVDEEEDEQAREDGEEEDAAHEQNDDVEELDLDADSAANGDEDEDGEEDEEMATLEQFESTDGGTPDLEVYYTLNRPRASSTSLNPIAPAVSFGMHRNPSDLALLTKQSPSKQLQSPPQGQSATPQSASQRVLTHRNSIDAMGGSFTPTGSGRVRQIIAENKAKSEPQQKRWSLQDAARLAPAVGGGSVDTNNNNQRGGGGHNARR</sequence>
<dbReference type="Proteomes" id="UP000274822">
    <property type="component" value="Unassembled WGS sequence"/>
</dbReference>
<feature type="compositionally biased region" description="Polar residues" evidence="1">
    <location>
        <begin position="349"/>
        <end position="362"/>
    </location>
</feature>
<evidence type="ECO:0000313" key="3">
    <source>
        <dbReference type="Proteomes" id="UP000274822"/>
    </source>
</evidence>
<organism evidence="2 3">
    <name type="scientific">Jimgerdemannia flammicorona</name>
    <dbReference type="NCBI Taxonomy" id="994334"/>
    <lineage>
        <taxon>Eukaryota</taxon>
        <taxon>Fungi</taxon>
        <taxon>Fungi incertae sedis</taxon>
        <taxon>Mucoromycota</taxon>
        <taxon>Mucoromycotina</taxon>
        <taxon>Endogonomycetes</taxon>
        <taxon>Endogonales</taxon>
        <taxon>Endogonaceae</taxon>
        <taxon>Jimgerdemannia</taxon>
    </lineage>
</organism>
<dbReference type="EMBL" id="RBNJ01005136">
    <property type="protein sequence ID" value="RUS29467.1"/>
    <property type="molecule type" value="Genomic_DNA"/>
</dbReference>
<dbReference type="AlphaFoldDB" id="A0A433QI33"/>
<comment type="caution">
    <text evidence="2">The sequence shown here is derived from an EMBL/GenBank/DDBJ whole genome shotgun (WGS) entry which is preliminary data.</text>
</comment>
<keyword evidence="3" id="KW-1185">Reference proteome</keyword>
<feature type="region of interest" description="Disordered" evidence="1">
    <location>
        <begin position="325"/>
        <end position="432"/>
    </location>
</feature>
<feature type="compositionally biased region" description="Low complexity" evidence="1">
    <location>
        <begin position="334"/>
        <end position="348"/>
    </location>
</feature>
<feature type="region of interest" description="Disordered" evidence="1">
    <location>
        <begin position="205"/>
        <end position="295"/>
    </location>
</feature>
<feature type="compositionally biased region" description="Gly residues" evidence="1">
    <location>
        <begin position="423"/>
        <end position="432"/>
    </location>
</feature>
<reference evidence="2 3" key="1">
    <citation type="journal article" date="2018" name="New Phytol.">
        <title>Phylogenomics of Endogonaceae and evolution of mycorrhizas within Mucoromycota.</title>
        <authorList>
            <person name="Chang Y."/>
            <person name="Desiro A."/>
            <person name="Na H."/>
            <person name="Sandor L."/>
            <person name="Lipzen A."/>
            <person name="Clum A."/>
            <person name="Barry K."/>
            <person name="Grigoriev I.V."/>
            <person name="Martin F.M."/>
            <person name="Stajich J.E."/>
            <person name="Smith M.E."/>
            <person name="Bonito G."/>
            <person name="Spatafora J.W."/>
        </authorList>
    </citation>
    <scope>NUCLEOTIDE SEQUENCE [LARGE SCALE GENOMIC DNA]</scope>
    <source>
        <strain evidence="2 3">AD002</strain>
    </source>
</reference>
<name>A0A433QI33_9FUNG</name>
<proteinExistence type="predicted"/>